<reference evidence="1" key="1">
    <citation type="journal article" date="2020" name="bioRxiv">
        <title>Chromosome-level reference genome of the European wasp spider Argiope bruennichi: a resource for studies on range expansion and evolutionary adaptation.</title>
        <authorList>
            <person name="Sheffer M.M."/>
            <person name="Hoppe A."/>
            <person name="Krehenwinkel H."/>
            <person name="Uhl G."/>
            <person name="Kuss A.W."/>
            <person name="Jensen L."/>
            <person name="Jensen C."/>
            <person name="Gillespie R.G."/>
            <person name="Hoff K.J."/>
            <person name="Prost S."/>
        </authorList>
    </citation>
    <scope>NUCLEOTIDE SEQUENCE</scope>
</reference>
<accession>A0A8T0E1Q6</accession>
<name>A0A8T0E1Q6_ARGBR</name>
<dbReference type="EMBL" id="JABXBU010002231">
    <property type="protein sequence ID" value="KAF8763851.1"/>
    <property type="molecule type" value="Genomic_DNA"/>
</dbReference>
<dbReference type="Proteomes" id="UP000807504">
    <property type="component" value="Unassembled WGS sequence"/>
</dbReference>
<keyword evidence="2" id="KW-1185">Reference proteome</keyword>
<gene>
    <name evidence="1" type="ORF">HNY73_021986</name>
</gene>
<reference evidence="1" key="2">
    <citation type="submission" date="2020-06" db="EMBL/GenBank/DDBJ databases">
        <authorList>
            <person name="Sheffer M."/>
        </authorList>
    </citation>
    <scope>NUCLEOTIDE SEQUENCE</scope>
</reference>
<proteinExistence type="predicted"/>
<sequence>MRVEVWVCVRNVMMTGAVLVKFCGRIVVDCGGMSNECEIMWKDCGGMSNECEIMWKDCGGMSNECENYVEGCGWYEQ</sequence>
<protein>
    <submittedName>
        <fullName evidence="1">Uncharacterized protein</fullName>
    </submittedName>
</protein>
<comment type="caution">
    <text evidence="1">The sequence shown here is derived from an EMBL/GenBank/DDBJ whole genome shotgun (WGS) entry which is preliminary data.</text>
</comment>
<organism evidence="1 2">
    <name type="scientific">Argiope bruennichi</name>
    <name type="common">Wasp spider</name>
    <name type="synonym">Aranea bruennichi</name>
    <dbReference type="NCBI Taxonomy" id="94029"/>
    <lineage>
        <taxon>Eukaryota</taxon>
        <taxon>Metazoa</taxon>
        <taxon>Ecdysozoa</taxon>
        <taxon>Arthropoda</taxon>
        <taxon>Chelicerata</taxon>
        <taxon>Arachnida</taxon>
        <taxon>Araneae</taxon>
        <taxon>Araneomorphae</taxon>
        <taxon>Entelegynae</taxon>
        <taxon>Araneoidea</taxon>
        <taxon>Araneidae</taxon>
        <taxon>Argiope</taxon>
    </lineage>
</organism>
<evidence type="ECO:0000313" key="1">
    <source>
        <dbReference type="EMBL" id="KAF8763851.1"/>
    </source>
</evidence>
<evidence type="ECO:0000313" key="2">
    <source>
        <dbReference type="Proteomes" id="UP000807504"/>
    </source>
</evidence>
<dbReference type="AlphaFoldDB" id="A0A8T0E1Q6"/>